<dbReference type="SUPFAM" id="SSF53474">
    <property type="entry name" value="alpha/beta-Hydrolases"/>
    <property type="match status" value="1"/>
</dbReference>
<reference evidence="2 3" key="1">
    <citation type="submission" date="2019-06" db="EMBL/GenBank/DDBJ databases">
        <title>Genomic Encyclopedia of Type Strains, Phase IV (KMG-V): Genome sequencing to study the core and pangenomes of soil and plant-associated prokaryotes.</title>
        <authorList>
            <person name="Whitman W."/>
        </authorList>
    </citation>
    <scope>NUCLEOTIDE SEQUENCE [LARGE SCALE GENOMIC DNA]</scope>
    <source>
        <strain evidence="2 3">BR 11622</strain>
    </source>
</reference>
<name>A0A560H441_9PROT</name>
<dbReference type="AlphaFoldDB" id="A0A560H441"/>
<dbReference type="Gene3D" id="3.40.50.1820">
    <property type="entry name" value="alpha/beta hydrolase"/>
    <property type="match status" value="1"/>
</dbReference>
<dbReference type="Pfam" id="PF00561">
    <property type="entry name" value="Abhydrolase_1"/>
    <property type="match status" value="1"/>
</dbReference>
<dbReference type="PANTHER" id="PTHR46438">
    <property type="entry name" value="ALPHA/BETA-HYDROLASES SUPERFAMILY PROTEIN"/>
    <property type="match status" value="1"/>
</dbReference>
<dbReference type="EMBL" id="VITR01000009">
    <property type="protein sequence ID" value="TWB40609.1"/>
    <property type="molecule type" value="Genomic_DNA"/>
</dbReference>
<protein>
    <submittedName>
        <fullName evidence="2">Pimeloyl-ACP methyl ester carboxylesterase</fullName>
    </submittedName>
</protein>
<dbReference type="InterPro" id="IPR000073">
    <property type="entry name" value="AB_hydrolase_1"/>
</dbReference>
<evidence type="ECO:0000313" key="2">
    <source>
        <dbReference type="EMBL" id="TWB40609.1"/>
    </source>
</evidence>
<accession>A0A560H441</accession>
<dbReference type="InterPro" id="IPR029058">
    <property type="entry name" value="AB_hydrolase_fold"/>
</dbReference>
<gene>
    <name evidence="2" type="ORF">FBZ90_109212</name>
</gene>
<dbReference type="OrthoDB" id="9799612at2"/>
<keyword evidence="3" id="KW-1185">Reference proteome</keyword>
<feature type="domain" description="AB hydrolase-1" evidence="1">
    <location>
        <begin position="69"/>
        <end position="307"/>
    </location>
</feature>
<proteinExistence type="predicted"/>
<sequence>MRFGRIGVATGACVGLPLALFLAWFVPAKLGWFATDRAAAITRYAQAPSSRFITVDGVPLHVRVEGKGPPVLLLHGTGVNLHEWDPLVNRLSDRYTLIRVDWPPYGLSGPNPRGYTTAEAARLVGLVLDQLAVGPLAVVATSNGCNVALELNAGNPDRIRAMAFSMLPLERPSQTRQVDWRIRWMLAFHNAVLPDYHPRFFYSLVLQDTSHPGWSVPPYLAGVMYDMANLPGAIANQQAYLKSNVALFRTTDVGATAGLVRAPVLLQWSDEDTVISQSADASVRRFTGTQVKLIHYPGIGHWPMWETPDRFAADLGDFLDTLPPPAAAP</sequence>
<organism evidence="2 3">
    <name type="scientific">Nitrospirillum amazonense</name>
    <dbReference type="NCBI Taxonomy" id="28077"/>
    <lineage>
        <taxon>Bacteria</taxon>
        <taxon>Pseudomonadati</taxon>
        <taxon>Pseudomonadota</taxon>
        <taxon>Alphaproteobacteria</taxon>
        <taxon>Rhodospirillales</taxon>
        <taxon>Azospirillaceae</taxon>
        <taxon>Nitrospirillum</taxon>
    </lineage>
</organism>
<comment type="caution">
    <text evidence="2">The sequence shown here is derived from an EMBL/GenBank/DDBJ whole genome shotgun (WGS) entry which is preliminary data.</text>
</comment>
<evidence type="ECO:0000313" key="3">
    <source>
        <dbReference type="Proteomes" id="UP000315751"/>
    </source>
</evidence>
<dbReference type="PANTHER" id="PTHR46438:SF11">
    <property type="entry name" value="LIPASE-RELATED"/>
    <property type="match status" value="1"/>
</dbReference>
<dbReference type="Proteomes" id="UP000315751">
    <property type="component" value="Unassembled WGS sequence"/>
</dbReference>
<evidence type="ECO:0000259" key="1">
    <source>
        <dbReference type="Pfam" id="PF00561"/>
    </source>
</evidence>